<accession>A0A6A6BRG4</accession>
<name>A0A6A6BRG4_9PEZI</name>
<proteinExistence type="predicted"/>
<reference evidence="1" key="1">
    <citation type="journal article" date="2020" name="Stud. Mycol.">
        <title>101 Dothideomycetes genomes: a test case for predicting lifestyles and emergence of pathogens.</title>
        <authorList>
            <person name="Haridas S."/>
            <person name="Albert R."/>
            <person name="Binder M."/>
            <person name="Bloem J."/>
            <person name="Labutti K."/>
            <person name="Salamov A."/>
            <person name="Andreopoulos B."/>
            <person name="Baker S."/>
            <person name="Barry K."/>
            <person name="Bills G."/>
            <person name="Bluhm B."/>
            <person name="Cannon C."/>
            <person name="Castanera R."/>
            <person name="Culley D."/>
            <person name="Daum C."/>
            <person name="Ezra D."/>
            <person name="Gonzalez J."/>
            <person name="Henrissat B."/>
            <person name="Kuo A."/>
            <person name="Liang C."/>
            <person name="Lipzen A."/>
            <person name="Lutzoni F."/>
            <person name="Magnuson J."/>
            <person name="Mondo S."/>
            <person name="Nolan M."/>
            <person name="Ohm R."/>
            <person name="Pangilinan J."/>
            <person name="Park H.-J."/>
            <person name="Ramirez L."/>
            <person name="Alfaro M."/>
            <person name="Sun H."/>
            <person name="Tritt A."/>
            <person name="Yoshinaga Y."/>
            <person name="Zwiers L.-H."/>
            <person name="Turgeon B."/>
            <person name="Goodwin S."/>
            <person name="Spatafora J."/>
            <person name="Crous P."/>
            <person name="Grigoriev I."/>
        </authorList>
    </citation>
    <scope>NUCLEOTIDE SEQUENCE</scope>
    <source>
        <strain evidence="1">CBS 121167</strain>
    </source>
</reference>
<dbReference type="InterPro" id="IPR053037">
    <property type="entry name" value="Pericyclase_pydY-like"/>
</dbReference>
<protein>
    <recommendedName>
        <fullName evidence="3">Lipocalin-like domain-containing protein</fullName>
    </recommendedName>
</protein>
<dbReference type="OrthoDB" id="425354at2759"/>
<evidence type="ECO:0008006" key="3">
    <source>
        <dbReference type="Google" id="ProtNLM"/>
    </source>
</evidence>
<dbReference type="RefSeq" id="XP_033402309.1">
    <property type="nucleotide sequence ID" value="XM_033545934.1"/>
</dbReference>
<dbReference type="Proteomes" id="UP000799438">
    <property type="component" value="Unassembled WGS sequence"/>
</dbReference>
<gene>
    <name evidence="1" type="ORF">K452DRAFT_355080</name>
</gene>
<keyword evidence="2" id="KW-1185">Reference proteome</keyword>
<dbReference type="GeneID" id="54303440"/>
<sequence>MAAPANKTLNDLNGAWVMNKTLSGDSDAVLALQGVGWLTRTAIGLATITLHLKQYKDDAGTERIDIDQTLTGGIRGTREERALNWQWREHSDQIFGHVRGRSRRVAIGALSGEEKNAITDEDIAFMRDGWSEDIVQGGELIETYVTSLDNGWTAWQTWGFEVVEGQRRHARHVVVKDKDVQKVLRIKLIYDWVEHQ</sequence>
<evidence type="ECO:0000313" key="1">
    <source>
        <dbReference type="EMBL" id="KAF2146600.1"/>
    </source>
</evidence>
<dbReference type="PANTHER" id="PTHR38115:SF1">
    <property type="entry name" value="LIPOCALIN-LIKE DOMAIN-CONTAINING PROTEIN"/>
    <property type="match status" value="1"/>
</dbReference>
<dbReference type="EMBL" id="ML995475">
    <property type="protein sequence ID" value="KAF2146600.1"/>
    <property type="molecule type" value="Genomic_DNA"/>
</dbReference>
<dbReference type="AlphaFoldDB" id="A0A6A6BRG4"/>
<organism evidence="1 2">
    <name type="scientific">Aplosporella prunicola CBS 121167</name>
    <dbReference type="NCBI Taxonomy" id="1176127"/>
    <lineage>
        <taxon>Eukaryota</taxon>
        <taxon>Fungi</taxon>
        <taxon>Dikarya</taxon>
        <taxon>Ascomycota</taxon>
        <taxon>Pezizomycotina</taxon>
        <taxon>Dothideomycetes</taxon>
        <taxon>Dothideomycetes incertae sedis</taxon>
        <taxon>Botryosphaeriales</taxon>
        <taxon>Aplosporellaceae</taxon>
        <taxon>Aplosporella</taxon>
    </lineage>
</organism>
<evidence type="ECO:0000313" key="2">
    <source>
        <dbReference type="Proteomes" id="UP000799438"/>
    </source>
</evidence>
<dbReference type="PANTHER" id="PTHR38115">
    <property type="entry name" value="LIPOCALIN-LIKE DOMAIN-CONTAINING PROTEIN"/>
    <property type="match status" value="1"/>
</dbReference>